<dbReference type="Gene3D" id="3.40.50.2300">
    <property type="match status" value="2"/>
</dbReference>
<comment type="similarity">
    <text evidence="1">Belongs to the leucine-binding protein family.</text>
</comment>
<dbReference type="AlphaFoldDB" id="A0AAC8Q640"/>
<evidence type="ECO:0000256" key="4">
    <source>
        <dbReference type="ARBA" id="ARBA00022729"/>
    </source>
</evidence>
<accession>A0AAC8Q640</accession>
<protein>
    <submittedName>
        <fullName evidence="9">ABC-type branched-subunit amino acid transport system substrate-binding protein</fullName>
    </submittedName>
    <submittedName>
        <fullName evidence="8">Cytochrome c, putative</fullName>
    </submittedName>
</protein>
<dbReference type="InterPro" id="IPR009056">
    <property type="entry name" value="Cyt_c-like_dom"/>
</dbReference>
<dbReference type="PANTHER" id="PTHR47235:SF1">
    <property type="entry name" value="BLR6548 PROTEIN"/>
    <property type="match status" value="1"/>
</dbReference>
<dbReference type="InterPro" id="IPR028082">
    <property type="entry name" value="Peripla_BP_I"/>
</dbReference>
<dbReference type="GO" id="GO:0009055">
    <property type="term" value="F:electron transfer activity"/>
    <property type="evidence" value="ECO:0007669"/>
    <property type="project" value="InterPro"/>
</dbReference>
<dbReference type="GO" id="GO:0020037">
    <property type="term" value="F:heme binding"/>
    <property type="evidence" value="ECO:0007669"/>
    <property type="project" value="InterPro"/>
</dbReference>
<feature type="domain" description="Cytochrome c" evidence="7">
    <location>
        <begin position="26"/>
        <end position="154"/>
    </location>
</feature>
<name>A0AAC8Q640_9BACT</name>
<evidence type="ECO:0000259" key="7">
    <source>
        <dbReference type="PROSITE" id="PS51007"/>
    </source>
</evidence>
<dbReference type="InterPro" id="IPR036909">
    <property type="entry name" value="Cyt_c-like_dom_sf"/>
</dbReference>
<dbReference type="KEGG" id="age:AA314_03260"/>
<evidence type="ECO:0000256" key="6">
    <source>
        <dbReference type="PROSITE-ProRule" id="PRU00433"/>
    </source>
</evidence>
<dbReference type="EMBL" id="QUMU01000003">
    <property type="protein sequence ID" value="REG34448.1"/>
    <property type="molecule type" value="Genomic_DNA"/>
</dbReference>
<dbReference type="EMBL" id="CP011509">
    <property type="protein sequence ID" value="AKJ01634.1"/>
    <property type="molecule type" value="Genomic_DNA"/>
</dbReference>
<evidence type="ECO:0000313" key="8">
    <source>
        <dbReference type="EMBL" id="AKJ01634.1"/>
    </source>
</evidence>
<dbReference type="GO" id="GO:0046872">
    <property type="term" value="F:metal ion binding"/>
    <property type="evidence" value="ECO:0007669"/>
    <property type="project" value="UniProtKB-KW"/>
</dbReference>
<dbReference type="PROSITE" id="PS51007">
    <property type="entry name" value="CYTC"/>
    <property type="match status" value="1"/>
</dbReference>
<dbReference type="RefSeq" id="WP_211276499.1">
    <property type="nucleotide sequence ID" value="NZ_CP011509.1"/>
</dbReference>
<dbReference type="Proteomes" id="UP000035579">
    <property type="component" value="Chromosome"/>
</dbReference>
<evidence type="ECO:0000256" key="3">
    <source>
        <dbReference type="ARBA" id="ARBA00022723"/>
    </source>
</evidence>
<dbReference type="Gene3D" id="1.10.760.10">
    <property type="entry name" value="Cytochrome c-like domain"/>
    <property type="match status" value="1"/>
</dbReference>
<organism evidence="8 10">
    <name type="scientific">Archangium gephyra</name>
    <dbReference type="NCBI Taxonomy" id="48"/>
    <lineage>
        <taxon>Bacteria</taxon>
        <taxon>Pseudomonadati</taxon>
        <taxon>Myxococcota</taxon>
        <taxon>Myxococcia</taxon>
        <taxon>Myxococcales</taxon>
        <taxon>Cystobacterineae</taxon>
        <taxon>Archangiaceae</taxon>
        <taxon>Archangium</taxon>
    </lineage>
</organism>
<evidence type="ECO:0000256" key="5">
    <source>
        <dbReference type="ARBA" id="ARBA00023004"/>
    </source>
</evidence>
<dbReference type="InterPro" id="IPR028081">
    <property type="entry name" value="Leu-bd"/>
</dbReference>
<keyword evidence="11" id="KW-1185">Reference proteome</keyword>
<keyword evidence="2 6" id="KW-0349">Heme</keyword>
<evidence type="ECO:0000256" key="1">
    <source>
        <dbReference type="ARBA" id="ARBA00010062"/>
    </source>
</evidence>
<evidence type="ECO:0000313" key="11">
    <source>
        <dbReference type="Proteomes" id="UP000256345"/>
    </source>
</evidence>
<reference evidence="9 11" key="2">
    <citation type="submission" date="2018-08" db="EMBL/GenBank/DDBJ databases">
        <title>Genomic Encyclopedia of Archaeal and Bacterial Type Strains, Phase II (KMG-II): from individual species to whole genera.</title>
        <authorList>
            <person name="Goeker M."/>
        </authorList>
    </citation>
    <scope>NUCLEOTIDE SEQUENCE [LARGE SCALE GENOMIC DNA]</scope>
    <source>
        <strain evidence="9 11">DSM 2261</strain>
    </source>
</reference>
<gene>
    <name evidence="8" type="ORF">AA314_03260</name>
    <name evidence="9" type="ORF">ATI61_103348</name>
</gene>
<dbReference type="PANTHER" id="PTHR47235">
    <property type="entry name" value="BLR6548 PROTEIN"/>
    <property type="match status" value="1"/>
</dbReference>
<keyword evidence="5 6" id="KW-0408">Iron</keyword>
<dbReference type="SUPFAM" id="SSF46626">
    <property type="entry name" value="Cytochrome c"/>
    <property type="match status" value="1"/>
</dbReference>
<reference evidence="8 10" key="1">
    <citation type="submission" date="2015-05" db="EMBL/GenBank/DDBJ databases">
        <title>Genome assembly of Archangium gephyra DSM 2261.</title>
        <authorList>
            <person name="Sharma G."/>
            <person name="Subramanian S."/>
        </authorList>
    </citation>
    <scope>NUCLEOTIDE SEQUENCE [LARGE SCALE GENOMIC DNA]</scope>
    <source>
        <strain evidence="8 10">DSM 2261</strain>
    </source>
</reference>
<dbReference type="Proteomes" id="UP000256345">
    <property type="component" value="Unassembled WGS sequence"/>
</dbReference>
<evidence type="ECO:0000313" key="9">
    <source>
        <dbReference type="EMBL" id="REG34448.1"/>
    </source>
</evidence>
<evidence type="ECO:0000256" key="2">
    <source>
        <dbReference type="ARBA" id="ARBA00022617"/>
    </source>
</evidence>
<proteinExistence type="inferred from homology"/>
<dbReference type="SUPFAM" id="SSF53822">
    <property type="entry name" value="Periplasmic binding protein-like I"/>
    <property type="match status" value="1"/>
</dbReference>
<evidence type="ECO:0000313" key="10">
    <source>
        <dbReference type="Proteomes" id="UP000035579"/>
    </source>
</evidence>
<dbReference type="Pfam" id="PF13458">
    <property type="entry name" value="Peripla_BP_6"/>
    <property type="match status" value="2"/>
</dbReference>
<keyword evidence="3 6" id="KW-0479">Metal-binding</keyword>
<sequence>MALAALVLDLGMLGACRKETASSAPELARRGRSLFLRGESTRGEPLVGRLGPERIELSGHVAACARCHGSSGRGSLEGGVEVPDIRPGALGHPRMNAVGAVDDRARPAYGRATLLRAITEGVSASGRKLGVAMPRYELGEVEREELLAYLERLGEAPDPGLSPTTLTLGAVLPLSGEREALGREVEAVLRAAFAEVNAEGGIFRRRLELVVEDEAAPEATARLLERGVFALVGGPSTASSASDTPLRREDIPVLLPLTTHGGDEEGSRFYLYPEESQQARLVVQHLARTDEENVLRRRPLWVVRPEDEAGLAWAWAAREEALRRELPAPLESTAFPDGNEPPPAILYTGPTSGLKDLLRQLESHGLEVPVFAPASLAGPSMVAGASQRVRFVYPPGLEGDEERHRVLSAFLGRHGLRPGNEALQRHAYAAARVLVEALRRAGTDVTRAELVHVLESMRDIDTGVTPPVTFGVDRRVGVRGAQLVRVEPEGGRLQAASPWIPLSP</sequence>
<keyword evidence="4" id="KW-0732">Signal</keyword>